<comment type="caution">
    <text evidence="7">The sequence shown here is derived from an EMBL/GenBank/DDBJ whole genome shotgun (WGS) entry which is preliminary data.</text>
</comment>
<dbReference type="NCBIfam" id="NF004359">
    <property type="entry name" value="PRK05738.1-3"/>
    <property type="match status" value="1"/>
</dbReference>
<gene>
    <name evidence="6" type="primary">rplW</name>
    <name evidence="7" type="ORF">KJ970_09335</name>
</gene>
<dbReference type="AlphaFoldDB" id="A0A948W6Z1"/>
<comment type="similarity">
    <text evidence="1 6">Belongs to the universal ribosomal protein uL23 family.</text>
</comment>
<accession>A0A948W6Z1</accession>
<organism evidence="7 8">
    <name type="scientific">Eiseniibacteriota bacterium</name>
    <dbReference type="NCBI Taxonomy" id="2212470"/>
    <lineage>
        <taxon>Bacteria</taxon>
        <taxon>Candidatus Eiseniibacteriota</taxon>
    </lineage>
</organism>
<dbReference type="HAMAP" id="MF_01369_B">
    <property type="entry name" value="Ribosomal_uL23_B"/>
    <property type="match status" value="1"/>
</dbReference>
<keyword evidence="4 6" id="KW-0689">Ribosomal protein</keyword>
<dbReference type="SUPFAM" id="SSF54189">
    <property type="entry name" value="Ribosomal proteins S24e, L23 and L15e"/>
    <property type="match status" value="1"/>
</dbReference>
<proteinExistence type="inferred from homology"/>
<sequence length="96" mass="10926">MTDARTIIIRPLITEKGSKIREEGNQYFFEVLSRANKIEIKQAVEEVFSVDVVSVRTMVFPGKPRRLGRFTGHTSQWKKAVVGLKEGQTIDVFDTV</sequence>
<dbReference type="EMBL" id="JAHJDP010000046">
    <property type="protein sequence ID" value="MBU2691121.1"/>
    <property type="molecule type" value="Genomic_DNA"/>
</dbReference>
<evidence type="ECO:0000256" key="2">
    <source>
        <dbReference type="ARBA" id="ARBA00022730"/>
    </source>
</evidence>
<dbReference type="PANTHER" id="PTHR11620">
    <property type="entry name" value="60S RIBOSOMAL PROTEIN L23A"/>
    <property type="match status" value="1"/>
</dbReference>
<evidence type="ECO:0000256" key="6">
    <source>
        <dbReference type="HAMAP-Rule" id="MF_01369"/>
    </source>
</evidence>
<evidence type="ECO:0000256" key="5">
    <source>
        <dbReference type="ARBA" id="ARBA00023274"/>
    </source>
</evidence>
<reference evidence="7" key="1">
    <citation type="submission" date="2021-05" db="EMBL/GenBank/DDBJ databases">
        <title>Energy efficiency and biological interactions define the core microbiome of deep oligotrophic groundwater.</title>
        <authorList>
            <person name="Mehrshad M."/>
            <person name="Lopez-Fernandez M."/>
            <person name="Bell E."/>
            <person name="Bernier-Latmani R."/>
            <person name="Bertilsson S."/>
            <person name="Dopson M."/>
        </authorList>
    </citation>
    <scope>NUCLEOTIDE SEQUENCE</scope>
    <source>
        <strain evidence="7">Modern_marine.mb.64</strain>
    </source>
</reference>
<dbReference type="Pfam" id="PF00276">
    <property type="entry name" value="Ribosomal_L23"/>
    <property type="match status" value="1"/>
</dbReference>
<name>A0A948W6Z1_UNCEI</name>
<dbReference type="NCBIfam" id="NF004363">
    <property type="entry name" value="PRK05738.2-4"/>
    <property type="match status" value="1"/>
</dbReference>
<dbReference type="Gene3D" id="3.30.70.330">
    <property type="match status" value="1"/>
</dbReference>
<dbReference type="InterPro" id="IPR013025">
    <property type="entry name" value="Ribosomal_uL23-like"/>
</dbReference>
<dbReference type="Proteomes" id="UP000777784">
    <property type="component" value="Unassembled WGS sequence"/>
</dbReference>
<keyword evidence="3 6" id="KW-0694">RNA-binding</keyword>
<evidence type="ECO:0000256" key="3">
    <source>
        <dbReference type="ARBA" id="ARBA00022884"/>
    </source>
</evidence>
<dbReference type="GO" id="GO:0005840">
    <property type="term" value="C:ribosome"/>
    <property type="evidence" value="ECO:0007669"/>
    <property type="project" value="UniProtKB-KW"/>
</dbReference>
<dbReference type="InterPro" id="IPR012677">
    <property type="entry name" value="Nucleotide-bd_a/b_plait_sf"/>
</dbReference>
<dbReference type="FunFam" id="3.30.70.330:FF:000001">
    <property type="entry name" value="50S ribosomal protein L23"/>
    <property type="match status" value="1"/>
</dbReference>
<evidence type="ECO:0000256" key="1">
    <source>
        <dbReference type="ARBA" id="ARBA00006700"/>
    </source>
</evidence>
<protein>
    <recommendedName>
        <fullName evidence="6">Large ribosomal subunit protein uL23</fullName>
    </recommendedName>
</protein>
<dbReference type="GO" id="GO:1990904">
    <property type="term" value="C:ribonucleoprotein complex"/>
    <property type="evidence" value="ECO:0007669"/>
    <property type="project" value="UniProtKB-KW"/>
</dbReference>
<comment type="subunit">
    <text evidence="6">Part of the 50S ribosomal subunit. Contacts protein L29, and trigger factor when it is bound to the ribosome.</text>
</comment>
<dbReference type="GO" id="GO:0019843">
    <property type="term" value="F:rRNA binding"/>
    <property type="evidence" value="ECO:0007669"/>
    <property type="project" value="UniProtKB-UniRule"/>
</dbReference>
<dbReference type="InterPro" id="IPR012678">
    <property type="entry name" value="Ribosomal_uL23/eL15/eS24_sf"/>
</dbReference>
<dbReference type="GO" id="GO:0003735">
    <property type="term" value="F:structural constituent of ribosome"/>
    <property type="evidence" value="ECO:0007669"/>
    <property type="project" value="InterPro"/>
</dbReference>
<evidence type="ECO:0000256" key="4">
    <source>
        <dbReference type="ARBA" id="ARBA00022980"/>
    </source>
</evidence>
<keyword evidence="5 6" id="KW-0687">Ribonucleoprotein</keyword>
<comment type="function">
    <text evidence="6">One of the early assembly proteins it binds 23S rRNA. One of the proteins that surrounds the polypeptide exit tunnel on the outside of the ribosome. Forms the main docking site for trigger factor binding to the ribosome.</text>
</comment>
<evidence type="ECO:0000313" key="8">
    <source>
        <dbReference type="Proteomes" id="UP000777784"/>
    </source>
</evidence>
<dbReference type="NCBIfam" id="NF004366">
    <property type="entry name" value="PRK05738.3-2"/>
    <property type="match status" value="1"/>
</dbReference>
<keyword evidence="2 6" id="KW-0699">rRNA-binding</keyword>
<evidence type="ECO:0000313" key="7">
    <source>
        <dbReference type="EMBL" id="MBU2691121.1"/>
    </source>
</evidence>
<dbReference type="GO" id="GO:0006412">
    <property type="term" value="P:translation"/>
    <property type="evidence" value="ECO:0007669"/>
    <property type="project" value="UniProtKB-UniRule"/>
</dbReference>